<feature type="domain" description="Aminoglycoside phosphotransferase" evidence="2">
    <location>
        <begin position="24"/>
        <end position="261"/>
    </location>
</feature>
<accession>A0ABU0GTH8</accession>
<dbReference type="InterPro" id="IPR011009">
    <property type="entry name" value="Kinase-like_dom_sf"/>
</dbReference>
<sequence>MERNEIIKLAAKHNFMIEGRDWVLNQSGLDFSVVQFEDEKGVSWILRIPRREDVQNQVLKEKRILDVVVPNLKVQAPNWELVNDELIAYRALRGVPVGTYNPEVQQFEWVLDPKNLSDRFVSSLAEAMVSLHSISFDKVREGGLPVQSISEVKNQMQQRMDKVKEEMDVADQLWSRWKKWIDEDSYWPEQSGFIHGDLHAGHMLIDKQERVTGFIDWTEARVADVSTDFLGHLVAYGEAELDRLILAYGQAGGKVWPNMKEHIMELATTTPIDIAEFAIKSDSEEYMEMARKMLQE</sequence>
<evidence type="ECO:0000259" key="2">
    <source>
        <dbReference type="Pfam" id="PF01636"/>
    </source>
</evidence>
<dbReference type="CDD" id="cd05152">
    <property type="entry name" value="MPH2"/>
    <property type="match status" value="1"/>
</dbReference>
<keyword evidence="4" id="KW-1185">Reference proteome</keyword>
<reference evidence="3 4" key="1">
    <citation type="submission" date="2023-07" db="EMBL/GenBank/DDBJ databases">
        <title>Genomic Encyclopedia of Type Strains, Phase IV (KMG-IV): sequencing the most valuable type-strain genomes for metagenomic binning, comparative biology and taxonomic classification.</title>
        <authorList>
            <person name="Goeker M."/>
        </authorList>
    </citation>
    <scope>NUCLEOTIDE SEQUENCE [LARGE SCALE GENOMIC DNA]</scope>
    <source>
        <strain evidence="3 4">DSM 16419</strain>
    </source>
</reference>
<evidence type="ECO:0000256" key="1">
    <source>
        <dbReference type="SAM" id="Coils"/>
    </source>
</evidence>
<dbReference type="Proteomes" id="UP001241988">
    <property type="component" value="Unassembled WGS sequence"/>
</dbReference>
<dbReference type="InterPro" id="IPR002575">
    <property type="entry name" value="Aminoglycoside_PTrfase"/>
</dbReference>
<gene>
    <name evidence="3" type="ORF">QOZ98_001477</name>
</gene>
<feature type="coiled-coil region" evidence="1">
    <location>
        <begin position="146"/>
        <end position="173"/>
    </location>
</feature>
<name>A0ABU0GTH8_9BACL</name>
<proteinExistence type="predicted"/>
<dbReference type="Gene3D" id="3.30.200.20">
    <property type="entry name" value="Phosphorylase Kinase, domain 1"/>
    <property type="match status" value="1"/>
</dbReference>
<organism evidence="3 4">
    <name type="scientific">Planomicrobium stackebrandtii</name>
    <dbReference type="NCBI Taxonomy" id="253160"/>
    <lineage>
        <taxon>Bacteria</taxon>
        <taxon>Bacillati</taxon>
        <taxon>Bacillota</taxon>
        <taxon>Bacilli</taxon>
        <taxon>Bacillales</taxon>
        <taxon>Caryophanaceae</taxon>
        <taxon>Planomicrobium</taxon>
    </lineage>
</organism>
<keyword evidence="1" id="KW-0175">Coiled coil</keyword>
<dbReference type="Pfam" id="PF01636">
    <property type="entry name" value="APH"/>
    <property type="match status" value="1"/>
</dbReference>
<comment type="caution">
    <text evidence="3">The sequence shown here is derived from an EMBL/GenBank/DDBJ whole genome shotgun (WGS) entry which is preliminary data.</text>
</comment>
<dbReference type="Gene3D" id="3.90.1200.10">
    <property type="match status" value="1"/>
</dbReference>
<dbReference type="PANTHER" id="PTHR21310">
    <property type="entry name" value="AMINOGLYCOSIDE PHOSPHOTRANSFERASE-RELATED-RELATED"/>
    <property type="match status" value="1"/>
</dbReference>
<evidence type="ECO:0000313" key="3">
    <source>
        <dbReference type="EMBL" id="MDQ0428651.1"/>
    </source>
</evidence>
<dbReference type="RefSeq" id="WP_308786813.1">
    <property type="nucleotide sequence ID" value="NZ_JAUSWB010000003.1"/>
</dbReference>
<evidence type="ECO:0000313" key="4">
    <source>
        <dbReference type="Proteomes" id="UP001241988"/>
    </source>
</evidence>
<protein>
    <submittedName>
        <fullName evidence="3">Macrolide phosphotransferase</fullName>
    </submittedName>
</protein>
<dbReference type="EMBL" id="JAUSWB010000003">
    <property type="protein sequence ID" value="MDQ0428651.1"/>
    <property type="molecule type" value="Genomic_DNA"/>
</dbReference>
<dbReference type="PANTHER" id="PTHR21310:SF15">
    <property type="entry name" value="AMINOGLYCOSIDE PHOSPHOTRANSFERASE DOMAIN-CONTAINING PROTEIN"/>
    <property type="match status" value="1"/>
</dbReference>
<dbReference type="InterPro" id="IPR051678">
    <property type="entry name" value="AGP_Transferase"/>
</dbReference>
<dbReference type="SUPFAM" id="SSF56112">
    <property type="entry name" value="Protein kinase-like (PK-like)"/>
    <property type="match status" value="1"/>
</dbReference>